<dbReference type="CDD" id="cd12148">
    <property type="entry name" value="fungal_TF_MHR"/>
    <property type="match status" value="1"/>
</dbReference>
<evidence type="ECO:0000256" key="1">
    <source>
        <dbReference type="ARBA" id="ARBA00004123"/>
    </source>
</evidence>
<evidence type="ECO:0000313" key="6">
    <source>
        <dbReference type="Proteomes" id="UP000799441"/>
    </source>
</evidence>
<dbReference type="OrthoDB" id="424974at2759"/>
<evidence type="ECO:0000256" key="2">
    <source>
        <dbReference type="ARBA" id="ARBA00022723"/>
    </source>
</evidence>
<dbReference type="EMBL" id="MU003833">
    <property type="protein sequence ID" value="KAF2717959.1"/>
    <property type="molecule type" value="Genomic_DNA"/>
</dbReference>
<feature type="domain" description="Zn(2)-C6 fungal-type" evidence="4">
    <location>
        <begin position="9"/>
        <end position="38"/>
    </location>
</feature>
<protein>
    <recommendedName>
        <fullName evidence="4">Zn(2)-C6 fungal-type domain-containing protein</fullName>
    </recommendedName>
</protein>
<comment type="caution">
    <text evidence="5">The sequence shown here is derived from an EMBL/GenBank/DDBJ whole genome shotgun (WGS) entry which is preliminary data.</text>
</comment>
<dbReference type="AlphaFoldDB" id="A0A9P4UKZ2"/>
<dbReference type="PROSITE" id="PS50048">
    <property type="entry name" value="ZN2_CY6_FUNGAL_2"/>
    <property type="match status" value="1"/>
</dbReference>
<accession>A0A9P4UKZ2</accession>
<dbReference type="SUPFAM" id="SSF57701">
    <property type="entry name" value="Zn2/Cys6 DNA-binding domain"/>
    <property type="match status" value="1"/>
</dbReference>
<dbReference type="PANTHER" id="PTHR31001:SF50">
    <property type="entry name" value="ZN(II)2CYS6 TRANSCRIPTION FACTOR (EUROFUNG)"/>
    <property type="match status" value="1"/>
</dbReference>
<dbReference type="SMART" id="SM00066">
    <property type="entry name" value="GAL4"/>
    <property type="match status" value="1"/>
</dbReference>
<gene>
    <name evidence="5" type="ORF">K431DRAFT_297353</name>
</gene>
<dbReference type="GO" id="GO:0003677">
    <property type="term" value="F:DNA binding"/>
    <property type="evidence" value="ECO:0007669"/>
    <property type="project" value="InterPro"/>
</dbReference>
<dbReference type="GO" id="GO:0005634">
    <property type="term" value="C:nucleus"/>
    <property type="evidence" value="ECO:0007669"/>
    <property type="project" value="UniProtKB-SubCell"/>
</dbReference>
<dbReference type="InterPro" id="IPR036864">
    <property type="entry name" value="Zn2-C6_fun-type_DNA-bd_sf"/>
</dbReference>
<evidence type="ECO:0000256" key="3">
    <source>
        <dbReference type="ARBA" id="ARBA00023242"/>
    </source>
</evidence>
<dbReference type="GO" id="GO:0006351">
    <property type="term" value="P:DNA-templated transcription"/>
    <property type="evidence" value="ECO:0007669"/>
    <property type="project" value="InterPro"/>
</dbReference>
<name>A0A9P4UKZ2_9PEZI</name>
<evidence type="ECO:0000313" key="5">
    <source>
        <dbReference type="EMBL" id="KAF2717959.1"/>
    </source>
</evidence>
<comment type="subcellular location">
    <subcellularLocation>
        <location evidence="1">Nucleus</location>
    </subcellularLocation>
</comment>
<dbReference type="InterPro" id="IPR007219">
    <property type="entry name" value="XnlR_reg_dom"/>
</dbReference>
<dbReference type="PANTHER" id="PTHR31001">
    <property type="entry name" value="UNCHARACTERIZED TRANSCRIPTIONAL REGULATORY PROTEIN"/>
    <property type="match status" value="1"/>
</dbReference>
<organism evidence="5 6">
    <name type="scientific">Polychaeton citri CBS 116435</name>
    <dbReference type="NCBI Taxonomy" id="1314669"/>
    <lineage>
        <taxon>Eukaryota</taxon>
        <taxon>Fungi</taxon>
        <taxon>Dikarya</taxon>
        <taxon>Ascomycota</taxon>
        <taxon>Pezizomycotina</taxon>
        <taxon>Dothideomycetes</taxon>
        <taxon>Dothideomycetidae</taxon>
        <taxon>Capnodiales</taxon>
        <taxon>Capnodiaceae</taxon>
        <taxon>Polychaeton</taxon>
    </lineage>
</organism>
<dbReference type="GO" id="GO:0008270">
    <property type="term" value="F:zinc ion binding"/>
    <property type="evidence" value="ECO:0007669"/>
    <property type="project" value="InterPro"/>
</dbReference>
<dbReference type="Pfam" id="PF00172">
    <property type="entry name" value="Zn_clus"/>
    <property type="match status" value="1"/>
</dbReference>
<proteinExistence type="predicted"/>
<keyword evidence="6" id="KW-1185">Reference proteome</keyword>
<keyword evidence="2" id="KW-0479">Metal-binding</keyword>
<dbReference type="Gene3D" id="4.10.240.10">
    <property type="entry name" value="Zn(2)-C6 fungal-type DNA-binding domain"/>
    <property type="match status" value="1"/>
</dbReference>
<reference evidence="5" key="1">
    <citation type="journal article" date="2020" name="Stud. Mycol.">
        <title>101 Dothideomycetes genomes: a test case for predicting lifestyles and emergence of pathogens.</title>
        <authorList>
            <person name="Haridas S."/>
            <person name="Albert R."/>
            <person name="Binder M."/>
            <person name="Bloem J."/>
            <person name="Labutti K."/>
            <person name="Salamov A."/>
            <person name="Andreopoulos B."/>
            <person name="Baker S."/>
            <person name="Barry K."/>
            <person name="Bills G."/>
            <person name="Bluhm B."/>
            <person name="Cannon C."/>
            <person name="Castanera R."/>
            <person name="Culley D."/>
            <person name="Daum C."/>
            <person name="Ezra D."/>
            <person name="Gonzalez J."/>
            <person name="Henrissat B."/>
            <person name="Kuo A."/>
            <person name="Liang C."/>
            <person name="Lipzen A."/>
            <person name="Lutzoni F."/>
            <person name="Magnuson J."/>
            <person name="Mondo S."/>
            <person name="Nolan M."/>
            <person name="Ohm R."/>
            <person name="Pangilinan J."/>
            <person name="Park H.-J."/>
            <person name="Ramirez L."/>
            <person name="Alfaro M."/>
            <person name="Sun H."/>
            <person name="Tritt A."/>
            <person name="Yoshinaga Y."/>
            <person name="Zwiers L.-H."/>
            <person name="Turgeon B."/>
            <person name="Goodwin S."/>
            <person name="Spatafora J."/>
            <person name="Crous P."/>
            <person name="Grigoriev I."/>
        </authorList>
    </citation>
    <scope>NUCLEOTIDE SEQUENCE</scope>
    <source>
        <strain evidence="5">CBS 116435</strain>
    </source>
</reference>
<dbReference type="InterPro" id="IPR001138">
    <property type="entry name" value="Zn2Cys6_DnaBD"/>
</dbReference>
<sequence length="365" mass="39926">MSLPVAQLSCQQCQSRKTKCSRTVPCSACQKAGISCTAVQRHRLPRGRSGKQKPDVAGGQVLKDRISRLEAIVSQLQYGGSSEQALLVGTERDHQSSFTSTPTPVEAFIAPAFWTELSDAVAGLKDVLEHPETSEEADGTSTFDPGTASAANPHAIIFGSDLSILSDNLVPPPKLKVRLLSVYEDRVDAIFKLLHWPSTLSTVRPKSSSRQDTRLPVDARALESAIYFTATCSLFDHELDQRTRFLKHFQKTTEQTLSEAGLLATTSLVVLQAFVIYLAGLRACQANAQQWTLVATAIRIASAQGIPGHPSTAQSSLDEEIRRRLWFCIGVLDLQSAFDRGSQPLLKCGDFQRWPLDMNDADMSL</sequence>
<dbReference type="InterPro" id="IPR050613">
    <property type="entry name" value="Sec_Metabolite_Reg"/>
</dbReference>
<dbReference type="Pfam" id="PF04082">
    <property type="entry name" value="Fungal_trans"/>
    <property type="match status" value="1"/>
</dbReference>
<evidence type="ECO:0000259" key="4">
    <source>
        <dbReference type="PROSITE" id="PS50048"/>
    </source>
</evidence>
<dbReference type="GO" id="GO:0000981">
    <property type="term" value="F:DNA-binding transcription factor activity, RNA polymerase II-specific"/>
    <property type="evidence" value="ECO:0007669"/>
    <property type="project" value="InterPro"/>
</dbReference>
<dbReference type="CDD" id="cd00067">
    <property type="entry name" value="GAL4"/>
    <property type="match status" value="1"/>
</dbReference>
<dbReference type="Proteomes" id="UP000799441">
    <property type="component" value="Unassembled WGS sequence"/>
</dbReference>
<keyword evidence="3" id="KW-0539">Nucleus</keyword>